<proteinExistence type="predicted"/>
<sequence length="86" mass="10150">MVDFRARDEDGRVWKFQIYTRKANKYRKPILTKGWREFVCSKQLHIGDRVAFYTEKEAAGSVNYRVKVEKAVKIFGVVFGHEPIHC</sequence>
<evidence type="ECO:0000313" key="8">
    <source>
        <dbReference type="Proteomes" id="UP001396334"/>
    </source>
</evidence>
<name>A0ABR2PGJ4_9ROSI</name>
<evidence type="ECO:0000313" key="7">
    <source>
        <dbReference type="EMBL" id="KAK8987522.1"/>
    </source>
</evidence>
<organism evidence="7 8">
    <name type="scientific">Hibiscus sabdariffa</name>
    <name type="common">roselle</name>
    <dbReference type="NCBI Taxonomy" id="183260"/>
    <lineage>
        <taxon>Eukaryota</taxon>
        <taxon>Viridiplantae</taxon>
        <taxon>Streptophyta</taxon>
        <taxon>Embryophyta</taxon>
        <taxon>Tracheophyta</taxon>
        <taxon>Spermatophyta</taxon>
        <taxon>Magnoliopsida</taxon>
        <taxon>eudicotyledons</taxon>
        <taxon>Gunneridae</taxon>
        <taxon>Pentapetalae</taxon>
        <taxon>rosids</taxon>
        <taxon>malvids</taxon>
        <taxon>Malvales</taxon>
        <taxon>Malvaceae</taxon>
        <taxon>Malvoideae</taxon>
        <taxon>Hibiscus</taxon>
    </lineage>
</organism>
<reference evidence="7 8" key="1">
    <citation type="journal article" date="2024" name="G3 (Bethesda)">
        <title>Genome assembly of Hibiscus sabdariffa L. provides insights into metabolisms of medicinal natural products.</title>
        <authorList>
            <person name="Kim T."/>
        </authorList>
    </citation>
    <scope>NUCLEOTIDE SEQUENCE [LARGE SCALE GENOMIC DNA]</scope>
    <source>
        <strain evidence="7">TK-2024</strain>
        <tissue evidence="7">Old leaves</tissue>
    </source>
</reference>
<dbReference type="EMBL" id="JBBPBN010000060">
    <property type="protein sequence ID" value="KAK8987522.1"/>
    <property type="molecule type" value="Genomic_DNA"/>
</dbReference>
<dbReference type="CDD" id="cd10017">
    <property type="entry name" value="B3_DNA"/>
    <property type="match status" value="1"/>
</dbReference>
<comment type="caution">
    <text evidence="7">The sequence shown here is derived from an EMBL/GenBank/DDBJ whole genome shotgun (WGS) entry which is preliminary data.</text>
</comment>
<evidence type="ECO:0000259" key="6">
    <source>
        <dbReference type="PROSITE" id="PS50863"/>
    </source>
</evidence>
<accession>A0ABR2PGJ4</accession>
<dbReference type="Proteomes" id="UP001396334">
    <property type="component" value="Unassembled WGS sequence"/>
</dbReference>
<gene>
    <name evidence="7" type="ORF">V6N11_027272</name>
</gene>
<keyword evidence="8" id="KW-1185">Reference proteome</keyword>
<dbReference type="Gene3D" id="2.40.330.10">
    <property type="entry name" value="DNA-binding pseudobarrel domain"/>
    <property type="match status" value="1"/>
</dbReference>
<evidence type="ECO:0000256" key="2">
    <source>
        <dbReference type="ARBA" id="ARBA00023015"/>
    </source>
</evidence>
<keyword evidence="2" id="KW-0805">Transcription regulation</keyword>
<evidence type="ECO:0000256" key="3">
    <source>
        <dbReference type="ARBA" id="ARBA00023125"/>
    </source>
</evidence>
<evidence type="ECO:0000256" key="4">
    <source>
        <dbReference type="ARBA" id="ARBA00023163"/>
    </source>
</evidence>
<comment type="subcellular location">
    <subcellularLocation>
        <location evidence="1">Nucleus</location>
    </subcellularLocation>
</comment>
<dbReference type="InterPro" id="IPR015300">
    <property type="entry name" value="DNA-bd_pseudobarrel_sf"/>
</dbReference>
<keyword evidence="3" id="KW-0238">DNA-binding</keyword>
<keyword evidence="5" id="KW-0539">Nucleus</keyword>
<dbReference type="SUPFAM" id="SSF101936">
    <property type="entry name" value="DNA-binding pseudobarrel domain"/>
    <property type="match status" value="1"/>
</dbReference>
<keyword evidence="4" id="KW-0804">Transcription</keyword>
<evidence type="ECO:0000256" key="1">
    <source>
        <dbReference type="ARBA" id="ARBA00004123"/>
    </source>
</evidence>
<dbReference type="Pfam" id="PF02362">
    <property type="entry name" value="B3"/>
    <property type="match status" value="1"/>
</dbReference>
<dbReference type="PROSITE" id="PS50863">
    <property type="entry name" value="B3"/>
    <property type="match status" value="1"/>
</dbReference>
<evidence type="ECO:0000256" key="5">
    <source>
        <dbReference type="ARBA" id="ARBA00023242"/>
    </source>
</evidence>
<dbReference type="InterPro" id="IPR003340">
    <property type="entry name" value="B3_DNA-bd"/>
</dbReference>
<feature type="domain" description="TF-B3" evidence="6">
    <location>
        <begin position="1"/>
        <end position="72"/>
    </location>
</feature>
<protein>
    <recommendedName>
        <fullName evidence="6">TF-B3 domain-containing protein</fullName>
    </recommendedName>
</protein>